<dbReference type="NCBIfam" id="TIGR01068">
    <property type="entry name" value="thioredoxin"/>
    <property type="match status" value="1"/>
</dbReference>
<dbReference type="FunFam" id="3.40.30.10:FF:000001">
    <property type="entry name" value="Thioredoxin"/>
    <property type="match status" value="1"/>
</dbReference>
<evidence type="ECO:0000256" key="3">
    <source>
        <dbReference type="ARBA" id="ARBA00022982"/>
    </source>
</evidence>
<evidence type="ECO:0000256" key="2">
    <source>
        <dbReference type="ARBA" id="ARBA00022448"/>
    </source>
</evidence>
<keyword evidence="5" id="KW-0676">Redox-active center</keyword>
<evidence type="ECO:0000256" key="5">
    <source>
        <dbReference type="ARBA" id="ARBA00023284"/>
    </source>
</evidence>
<dbReference type="Pfam" id="PF14561">
    <property type="entry name" value="TPR_20"/>
    <property type="match status" value="1"/>
</dbReference>
<dbReference type="PROSITE" id="PS00194">
    <property type="entry name" value="THIOREDOXIN_1"/>
    <property type="match status" value="1"/>
</dbReference>
<keyword evidence="9" id="KW-1185">Reference proteome</keyword>
<dbReference type="InterPro" id="IPR017937">
    <property type="entry name" value="Thioredoxin_CS"/>
</dbReference>
<gene>
    <name evidence="8" type="primary">trxA</name>
    <name evidence="8" type="ORF">E1B00_00055</name>
</gene>
<dbReference type="Gene3D" id="1.25.40.10">
    <property type="entry name" value="Tetratricopeptide repeat domain"/>
    <property type="match status" value="2"/>
</dbReference>
<dbReference type="SUPFAM" id="SSF52833">
    <property type="entry name" value="Thioredoxin-like"/>
    <property type="match status" value="1"/>
</dbReference>
<comment type="caution">
    <text evidence="8">The sequence shown here is derived from an EMBL/GenBank/DDBJ whole genome shotgun (WGS) entry which is preliminary data.</text>
</comment>
<dbReference type="PRINTS" id="PR00421">
    <property type="entry name" value="THIOREDOXIN"/>
</dbReference>
<organism evidence="8 9">
    <name type="scientific">Arenimonas terrae</name>
    <dbReference type="NCBI Taxonomy" id="2546226"/>
    <lineage>
        <taxon>Bacteria</taxon>
        <taxon>Pseudomonadati</taxon>
        <taxon>Pseudomonadota</taxon>
        <taxon>Gammaproteobacteria</taxon>
        <taxon>Lysobacterales</taxon>
        <taxon>Lysobacteraceae</taxon>
        <taxon>Arenimonas</taxon>
    </lineage>
</organism>
<dbReference type="Gene3D" id="3.40.30.10">
    <property type="entry name" value="Glutaredoxin"/>
    <property type="match status" value="1"/>
</dbReference>
<dbReference type="InterPro" id="IPR011990">
    <property type="entry name" value="TPR-like_helical_dom_sf"/>
</dbReference>
<dbReference type="PANTHER" id="PTHR45663">
    <property type="entry name" value="GEO12009P1"/>
    <property type="match status" value="1"/>
</dbReference>
<reference evidence="8 9" key="1">
    <citation type="submission" date="2019-03" db="EMBL/GenBank/DDBJ databases">
        <title>Arenimonas daejeonensis sp. nov., isolated from compost.</title>
        <authorList>
            <person name="Jeon C.O."/>
        </authorList>
    </citation>
    <scope>NUCLEOTIDE SEQUENCE [LARGE SCALE GENOMIC DNA]</scope>
    <source>
        <strain evidence="8 9">R29</strain>
    </source>
</reference>
<dbReference type="OrthoDB" id="9790390at2"/>
<keyword evidence="4" id="KW-1015">Disulfide bond</keyword>
<keyword evidence="2" id="KW-0813">Transport</keyword>
<dbReference type="Proteomes" id="UP000305760">
    <property type="component" value="Unassembled WGS sequence"/>
</dbReference>
<evidence type="ECO:0000259" key="7">
    <source>
        <dbReference type="PROSITE" id="PS51352"/>
    </source>
</evidence>
<sequence>MNAAAPAHVFDASLPAFEQDVLLKSKEVPVLVDFWATWCGPCKTLGPILEKLAAEFNGGFLLAKVDVDKEQQLAGYFQIKSVPTVMLVKDGQIVDGFPGALPEGQLRQFLAHHGVVPREAVEEAAPAEAAPLDPHEEVVRLRAAVHAEPEQDELKLDLALALLKTGAVAEAEKLLDALPANLAQDDRALRGRARLGFAALLKDAPPAEVLQAAIAADPGDLRARHLLGARAIVEGESQAGLEQFLEMLRRDRGFAEGLPRKALIDAFRVIEDEDLVGAYRRKMASVLF</sequence>
<evidence type="ECO:0000256" key="1">
    <source>
        <dbReference type="ARBA" id="ARBA00008987"/>
    </source>
</evidence>
<dbReference type="RefSeq" id="WP_139444630.1">
    <property type="nucleotide sequence ID" value="NZ_SMDR01000001.1"/>
</dbReference>
<dbReference type="PANTHER" id="PTHR45663:SF11">
    <property type="entry name" value="GEO12009P1"/>
    <property type="match status" value="1"/>
</dbReference>
<dbReference type="AlphaFoldDB" id="A0A5C4RSB3"/>
<dbReference type="GO" id="GO:0005737">
    <property type="term" value="C:cytoplasm"/>
    <property type="evidence" value="ECO:0007669"/>
    <property type="project" value="TreeGrafter"/>
</dbReference>
<dbReference type="PROSITE" id="PS51352">
    <property type="entry name" value="THIOREDOXIN_2"/>
    <property type="match status" value="1"/>
</dbReference>
<evidence type="ECO:0000313" key="8">
    <source>
        <dbReference type="EMBL" id="TNJ34223.1"/>
    </source>
</evidence>
<dbReference type="GO" id="GO:0015035">
    <property type="term" value="F:protein-disulfide reductase activity"/>
    <property type="evidence" value="ECO:0007669"/>
    <property type="project" value="UniProtKB-UniRule"/>
</dbReference>
<dbReference type="CDD" id="cd02956">
    <property type="entry name" value="ybbN"/>
    <property type="match status" value="1"/>
</dbReference>
<dbReference type="Pfam" id="PF14559">
    <property type="entry name" value="TPR_19"/>
    <property type="match status" value="1"/>
</dbReference>
<evidence type="ECO:0000256" key="6">
    <source>
        <dbReference type="NCBIfam" id="TIGR01068"/>
    </source>
</evidence>
<dbReference type="InterPro" id="IPR036249">
    <property type="entry name" value="Thioredoxin-like_sf"/>
</dbReference>
<dbReference type="InterPro" id="IPR013766">
    <property type="entry name" value="Thioredoxin_domain"/>
</dbReference>
<name>A0A5C4RSB3_9GAMM</name>
<dbReference type="GO" id="GO:0006950">
    <property type="term" value="P:response to stress"/>
    <property type="evidence" value="ECO:0007669"/>
    <property type="project" value="UniProtKB-ARBA"/>
</dbReference>
<feature type="domain" description="Thioredoxin" evidence="7">
    <location>
        <begin position="1"/>
        <end position="115"/>
    </location>
</feature>
<dbReference type="Pfam" id="PF00085">
    <property type="entry name" value="Thioredoxin"/>
    <property type="match status" value="1"/>
</dbReference>
<dbReference type="InterPro" id="IPR005746">
    <property type="entry name" value="Thioredoxin"/>
</dbReference>
<protein>
    <recommendedName>
        <fullName evidence="6">Thioredoxin</fullName>
    </recommendedName>
</protein>
<evidence type="ECO:0000256" key="4">
    <source>
        <dbReference type="ARBA" id="ARBA00023157"/>
    </source>
</evidence>
<proteinExistence type="inferred from homology"/>
<comment type="similarity">
    <text evidence="1">Belongs to the thioredoxin family.</text>
</comment>
<dbReference type="EMBL" id="SMDR01000001">
    <property type="protein sequence ID" value="TNJ34223.1"/>
    <property type="molecule type" value="Genomic_DNA"/>
</dbReference>
<accession>A0A5C4RSB3</accession>
<keyword evidence="3" id="KW-0249">Electron transport</keyword>
<evidence type="ECO:0000313" key="9">
    <source>
        <dbReference type="Proteomes" id="UP000305760"/>
    </source>
</evidence>